<sequence>MQFNAACDGEIFQDLYLVARGSCTSAARVTFQLYFTIITKCNDDTDVEIDLLDLSSFTLFVTDGSIRVHHIDGVSAANLNTSSLNLSDPHANLLEDNGVSEISQYGASSNQPTCPLKCNSSSDPLIKKETASKVPEDSDAELVRVYIRNDKIRLRICDCSSVLKLDLSFSGYSPILRDFSSMKHYIPLRFLPPLFQIDLSLELPFAKDYPFLIEPCLEEEFRKGVSRAKIDALLEFLNQFSCYKDTSTQKVNFSISNLQSNPEFPDFAKHIRLYERMELDEKLNFRAKYDCDTSIHLSDCVADIFVIKHVLHLELVPDAQNPHFGREVNAILLLSKNATVVNVTCHCNGGMAPKVTYIKDDTSSIVTDSQLCEISIPDLDDSAASISIYVECSEPCKLGSSLFIPQVSNYQLESARSSITVPRAPYQIEPSNDHNGSWIIEYDSANDKIRCHMKSSGCILKPFTFVLNKCNALVTSLSCLKNECTFTDPVNIKITDHEPSSIDLLLRANITSFFEKGTPVAYLKPPNESIMKWCLINGRQPTPEVPVIQTKDSSLIIIQTADFKQLIEICWQVKKAKKFKSSNKEESPHLSALSLPTFVDQPRLQATVDFSNSKAFAGYVKQNDSIVTPVKGSDKYQKQLYFESIPKALFVEHTEPINTQDSKFVKPLHKPNRDSTRRDDMKGWARSSWKRLIFYIVALFDIFLVTLTFQQVYSSRPSYSSGSSVVEVPSTHCESCEQQLLLLNKTLRALEYSVVPFTEIDDRYSYLSPTRLQFNGAEETKCENTCLTSCSPETYTPSNIELERQQFLDALNAFNIFHWN</sequence>
<evidence type="ECO:0000313" key="3">
    <source>
        <dbReference type="Proteomes" id="UP000001744"/>
    </source>
</evidence>
<dbReference type="VEuPathDB" id="FungiDB:SJAG_04251"/>
<dbReference type="EMBL" id="KE651167">
    <property type="protein sequence ID" value="EEB09076.1"/>
    <property type="molecule type" value="Genomic_DNA"/>
</dbReference>
<accession>B6K6C2</accession>
<dbReference type="HOGENOM" id="CLU_344891_0_0_1"/>
<protein>
    <submittedName>
        <fullName evidence="1">Uncharacterized protein</fullName>
    </submittedName>
</protein>
<proteinExistence type="predicted"/>
<name>B6K6C2_SCHJY</name>
<reference evidence="1 3" key="1">
    <citation type="journal article" date="2011" name="Science">
        <title>Comparative functional genomics of the fission yeasts.</title>
        <authorList>
            <person name="Rhind N."/>
            <person name="Chen Z."/>
            <person name="Yassour M."/>
            <person name="Thompson D.A."/>
            <person name="Haas B.J."/>
            <person name="Habib N."/>
            <person name="Wapinski I."/>
            <person name="Roy S."/>
            <person name="Lin M.F."/>
            <person name="Heiman D.I."/>
            <person name="Young S.K."/>
            <person name="Furuya K."/>
            <person name="Guo Y."/>
            <person name="Pidoux A."/>
            <person name="Chen H.M."/>
            <person name="Robbertse B."/>
            <person name="Goldberg J.M."/>
            <person name="Aoki K."/>
            <person name="Bayne E.H."/>
            <person name="Berlin A.M."/>
            <person name="Desjardins C.A."/>
            <person name="Dobbs E."/>
            <person name="Dukaj L."/>
            <person name="Fan L."/>
            <person name="FitzGerald M.G."/>
            <person name="French C."/>
            <person name="Gujja S."/>
            <person name="Hansen K."/>
            <person name="Keifenheim D."/>
            <person name="Levin J.Z."/>
            <person name="Mosher R.A."/>
            <person name="Mueller C.A."/>
            <person name="Pfiffner J."/>
            <person name="Priest M."/>
            <person name="Russ C."/>
            <person name="Smialowska A."/>
            <person name="Swoboda P."/>
            <person name="Sykes S.M."/>
            <person name="Vaughn M."/>
            <person name="Vengrova S."/>
            <person name="Yoder R."/>
            <person name="Zeng Q."/>
            <person name="Allshire R."/>
            <person name="Baulcombe D."/>
            <person name="Birren B.W."/>
            <person name="Brown W."/>
            <person name="Ekwall K."/>
            <person name="Kellis M."/>
            <person name="Leatherwood J."/>
            <person name="Levin H."/>
            <person name="Margalit H."/>
            <person name="Martienssen R."/>
            <person name="Nieduszynski C.A."/>
            <person name="Spatafora J.W."/>
            <person name="Friedman N."/>
            <person name="Dalgaard J.Z."/>
            <person name="Baumann P."/>
            <person name="Niki H."/>
            <person name="Regev A."/>
            <person name="Nusbaum C."/>
        </authorList>
    </citation>
    <scope>NUCLEOTIDE SEQUENCE [LARGE SCALE GENOMIC DNA]</scope>
    <source>
        <strain evidence="3">yFS275 / FY16936</strain>
    </source>
</reference>
<dbReference type="AlphaFoldDB" id="B6K6C2"/>
<dbReference type="STRING" id="402676.B6K6C2"/>
<keyword evidence="3" id="KW-1185">Reference proteome</keyword>
<evidence type="ECO:0000313" key="1">
    <source>
        <dbReference type="EMBL" id="EEB09076.1"/>
    </source>
</evidence>
<gene>
    <name evidence="2" type="primary">mug4</name>
    <name evidence="1" type="ORF">SJAG_04251</name>
</gene>
<dbReference type="JaponicusDB" id="SJAG_04251">
    <property type="gene designation" value="mug4"/>
</dbReference>
<evidence type="ECO:0000313" key="2">
    <source>
        <dbReference type="JaponicusDB" id="SJAG_04251"/>
    </source>
</evidence>
<dbReference type="GeneID" id="7052514"/>
<dbReference type="RefSeq" id="XP_002175369.1">
    <property type="nucleotide sequence ID" value="XM_002175333.1"/>
</dbReference>
<dbReference type="Proteomes" id="UP000001744">
    <property type="component" value="Unassembled WGS sequence"/>
</dbReference>
<organism evidence="1 3">
    <name type="scientific">Schizosaccharomyces japonicus (strain yFS275 / FY16936)</name>
    <name type="common">Fission yeast</name>
    <dbReference type="NCBI Taxonomy" id="402676"/>
    <lineage>
        <taxon>Eukaryota</taxon>
        <taxon>Fungi</taxon>
        <taxon>Dikarya</taxon>
        <taxon>Ascomycota</taxon>
        <taxon>Taphrinomycotina</taxon>
        <taxon>Schizosaccharomycetes</taxon>
        <taxon>Schizosaccharomycetales</taxon>
        <taxon>Schizosaccharomycetaceae</taxon>
        <taxon>Schizosaccharomyces</taxon>
    </lineage>
</organism>